<organism evidence="7">
    <name type="scientific">Sparus aurata</name>
    <name type="common">Gilthead sea bream</name>
    <dbReference type="NCBI Taxonomy" id="8175"/>
    <lineage>
        <taxon>Eukaryota</taxon>
        <taxon>Metazoa</taxon>
        <taxon>Chordata</taxon>
        <taxon>Craniata</taxon>
        <taxon>Vertebrata</taxon>
        <taxon>Euteleostomi</taxon>
        <taxon>Actinopterygii</taxon>
        <taxon>Neopterygii</taxon>
        <taxon>Teleostei</taxon>
        <taxon>Neoteleostei</taxon>
        <taxon>Acanthomorphata</taxon>
        <taxon>Eupercaria</taxon>
        <taxon>Spariformes</taxon>
        <taxon>Sparidae</taxon>
        <taxon>Sparus</taxon>
    </lineage>
</organism>
<feature type="signal peptide" evidence="6">
    <location>
        <begin position="1"/>
        <end position="19"/>
    </location>
</feature>
<protein>
    <submittedName>
        <fullName evidence="7">T-cell surface glycoprotein CD3 epsilon chain</fullName>
    </submittedName>
</protein>
<dbReference type="GO" id="GO:0009897">
    <property type="term" value="C:external side of plasma membrane"/>
    <property type="evidence" value="ECO:0007669"/>
    <property type="project" value="TreeGrafter"/>
</dbReference>
<feature type="transmembrane region" description="Helical" evidence="5">
    <location>
        <begin position="108"/>
        <end position="129"/>
    </location>
</feature>
<evidence type="ECO:0000256" key="1">
    <source>
        <dbReference type="ARBA" id="ARBA00004251"/>
    </source>
</evidence>
<name>A0A7R6LUA7_SPAAU</name>
<dbReference type="Pfam" id="PF16681">
    <property type="entry name" value="Ig_5"/>
    <property type="match status" value="1"/>
</dbReference>
<dbReference type="GO" id="GO:0004888">
    <property type="term" value="F:transmembrane signaling receptor activity"/>
    <property type="evidence" value="ECO:0007669"/>
    <property type="project" value="TreeGrafter"/>
</dbReference>
<accession>A0A7R6LUA7</accession>
<dbReference type="PANTHER" id="PTHR10570:SF9">
    <property type="entry name" value="T-CELL SURFACE GLYCOPROTEIN CD3 EPSILON CHAIN"/>
    <property type="match status" value="1"/>
</dbReference>
<keyword evidence="2" id="KW-1003">Cell membrane</keyword>
<keyword evidence="3 6" id="KW-0732">Signal</keyword>
<dbReference type="EMBL" id="MF175240">
    <property type="protein sequence ID" value="AXK15901.1"/>
    <property type="molecule type" value="mRNA"/>
</dbReference>
<keyword evidence="5" id="KW-0812">Transmembrane</keyword>
<dbReference type="GO" id="GO:0042105">
    <property type="term" value="C:alpha-beta T cell receptor complex"/>
    <property type="evidence" value="ECO:0007669"/>
    <property type="project" value="TreeGrafter"/>
</dbReference>
<feature type="region of interest" description="Disordered" evidence="4">
    <location>
        <begin position="138"/>
        <end position="183"/>
    </location>
</feature>
<dbReference type="GO" id="GO:0045059">
    <property type="term" value="P:positive thymic T cell selection"/>
    <property type="evidence" value="ECO:0007669"/>
    <property type="project" value="TreeGrafter"/>
</dbReference>
<dbReference type="Gene3D" id="2.60.40.10">
    <property type="entry name" value="Immunoglobulins"/>
    <property type="match status" value="1"/>
</dbReference>
<evidence type="ECO:0000256" key="4">
    <source>
        <dbReference type="SAM" id="MobiDB-lite"/>
    </source>
</evidence>
<sequence>MGVRAAFAVFLLFIATVEAEDGGVTFWGKKFTMTCPGTDGIKWYENAKPKGQPQVQNDGQPSVIMEYEKKGIYHCEYKDGESPNQKTIKFYFYVQGKVCDHCYELDSLVFLMAIVIDILMTIGVMFVVYKCTKKKGPAGLTHAAKPPPRSGGRGGPPVPSPDYEQLNLHTRSHDTYSKVNRTG</sequence>
<dbReference type="InterPro" id="IPR013783">
    <property type="entry name" value="Ig-like_fold"/>
</dbReference>
<keyword evidence="5" id="KW-1133">Transmembrane helix</keyword>
<evidence type="ECO:0000256" key="3">
    <source>
        <dbReference type="ARBA" id="ARBA00022729"/>
    </source>
</evidence>
<dbReference type="GO" id="GO:0007166">
    <property type="term" value="P:cell surface receptor signaling pathway"/>
    <property type="evidence" value="ECO:0007669"/>
    <property type="project" value="TreeGrafter"/>
</dbReference>
<reference evidence="7" key="1">
    <citation type="submission" date="2017-04" db="EMBL/GenBank/DDBJ databases">
        <title>T cell response in gilthead sea bream after exposure to the myxozoan parasite Enteromyxum leei: local versus systemic.</title>
        <authorList>
            <person name="Piazzon C."/>
            <person name="Del Pozo R."/>
            <person name="Calduch-Giner J."/>
            <person name="Picard A."/>
            <person name="Estensoro I."/>
            <person name="Perez-Sanchez J."/>
            <person name="Sitja-Bobadilla A."/>
        </authorList>
    </citation>
    <scope>NUCLEOTIDE SEQUENCE</scope>
</reference>
<evidence type="ECO:0000256" key="6">
    <source>
        <dbReference type="SAM" id="SignalP"/>
    </source>
</evidence>
<comment type="subcellular location">
    <subcellularLocation>
        <location evidence="1">Cell membrane</location>
        <topology evidence="1">Single-pass type I membrane protein</topology>
    </subcellularLocation>
</comment>
<dbReference type="InterPro" id="IPR015484">
    <property type="entry name" value="CD3_esu/gsu/dsu"/>
</dbReference>
<proteinExistence type="evidence at transcript level"/>
<dbReference type="AlphaFoldDB" id="A0A7R6LUA7"/>
<dbReference type="PANTHER" id="PTHR10570">
    <property type="entry name" value="T-CELL SURFACE GLYCOPROTEIN CD3 GAMMA CHAIN / DELTA CHAIN"/>
    <property type="match status" value="1"/>
</dbReference>
<evidence type="ECO:0000256" key="5">
    <source>
        <dbReference type="SAM" id="Phobius"/>
    </source>
</evidence>
<evidence type="ECO:0000313" key="7">
    <source>
        <dbReference type="EMBL" id="AXK15901.1"/>
    </source>
</evidence>
<evidence type="ECO:0000256" key="2">
    <source>
        <dbReference type="ARBA" id="ARBA00022475"/>
    </source>
</evidence>
<keyword evidence="5" id="KW-0472">Membrane</keyword>
<feature type="chain" id="PRO_5030806143" evidence="6">
    <location>
        <begin position="20"/>
        <end position="183"/>
    </location>
</feature>